<comment type="similarity">
    <text evidence="7">Belongs to the MraZ family.</text>
</comment>
<feature type="domain" description="SpoVT-AbrB" evidence="9">
    <location>
        <begin position="90"/>
        <end position="135"/>
    </location>
</feature>
<dbReference type="GO" id="GO:0000976">
    <property type="term" value="F:transcription cis-regulatory region binding"/>
    <property type="evidence" value="ECO:0007669"/>
    <property type="project" value="TreeGrafter"/>
</dbReference>
<dbReference type="InterPro" id="IPR003444">
    <property type="entry name" value="MraZ"/>
</dbReference>
<comment type="subunit">
    <text evidence="7">Forms oligomers.</text>
</comment>
<proteinExistence type="inferred from homology"/>
<evidence type="ECO:0000256" key="6">
    <source>
        <dbReference type="ARBA" id="ARBA00023163"/>
    </source>
</evidence>
<feature type="region of interest" description="Disordered" evidence="8">
    <location>
        <begin position="1"/>
        <end position="36"/>
    </location>
</feature>
<dbReference type="InterPro" id="IPR035642">
    <property type="entry name" value="MraZ_N"/>
</dbReference>
<dbReference type="PANTHER" id="PTHR34701:SF1">
    <property type="entry name" value="TRANSCRIPTIONAL REGULATOR MRAZ"/>
    <property type="match status" value="1"/>
</dbReference>
<keyword evidence="10" id="KW-0131">Cell cycle</keyword>
<dbReference type="InterPro" id="IPR020603">
    <property type="entry name" value="MraZ_dom"/>
</dbReference>
<dbReference type="Proteomes" id="UP000474757">
    <property type="component" value="Unassembled WGS sequence"/>
</dbReference>
<feature type="compositionally biased region" description="Basic and acidic residues" evidence="8">
    <location>
        <begin position="1"/>
        <end position="16"/>
    </location>
</feature>
<dbReference type="PROSITE" id="PS51740">
    <property type="entry name" value="SPOVT_ABRB"/>
    <property type="match status" value="2"/>
</dbReference>
<evidence type="ECO:0000256" key="7">
    <source>
        <dbReference type="HAMAP-Rule" id="MF_01008"/>
    </source>
</evidence>
<keyword evidence="5 7" id="KW-0238">DNA-binding</keyword>
<dbReference type="SUPFAM" id="SSF89447">
    <property type="entry name" value="AbrB/MazE/MraZ-like"/>
    <property type="match status" value="1"/>
</dbReference>
<feature type="domain" description="SpoVT-AbrB" evidence="9">
    <location>
        <begin position="7"/>
        <end position="62"/>
    </location>
</feature>
<dbReference type="GO" id="GO:0051301">
    <property type="term" value="P:cell division"/>
    <property type="evidence" value="ECO:0007669"/>
    <property type="project" value="UniProtKB-KW"/>
</dbReference>
<dbReference type="Gene3D" id="3.40.1550.20">
    <property type="entry name" value="Transcriptional regulator MraZ domain"/>
    <property type="match status" value="1"/>
</dbReference>
<evidence type="ECO:0000256" key="5">
    <source>
        <dbReference type="ARBA" id="ARBA00023125"/>
    </source>
</evidence>
<evidence type="ECO:0000256" key="1">
    <source>
        <dbReference type="ARBA" id="ARBA00013860"/>
    </source>
</evidence>
<dbReference type="RefSeq" id="WP_163890601.1">
    <property type="nucleotide sequence ID" value="NZ_JAAFYS010000001.1"/>
</dbReference>
<comment type="subcellular location">
    <subcellularLocation>
        <location evidence="7">Cytoplasm</location>
        <location evidence="7">Nucleoid</location>
    </subcellularLocation>
</comment>
<dbReference type="InterPro" id="IPR038619">
    <property type="entry name" value="MraZ_sf"/>
</dbReference>
<feature type="compositionally biased region" description="Acidic residues" evidence="8">
    <location>
        <begin position="154"/>
        <end position="170"/>
    </location>
</feature>
<dbReference type="InterPro" id="IPR035644">
    <property type="entry name" value="MraZ_C"/>
</dbReference>
<evidence type="ECO:0000259" key="9">
    <source>
        <dbReference type="PROSITE" id="PS51740"/>
    </source>
</evidence>
<organism evidence="10 11">
    <name type="scientific">Pseudoroseicyclus tamaricis</name>
    <dbReference type="NCBI Taxonomy" id="2705421"/>
    <lineage>
        <taxon>Bacteria</taxon>
        <taxon>Pseudomonadati</taxon>
        <taxon>Pseudomonadota</taxon>
        <taxon>Alphaproteobacteria</taxon>
        <taxon>Rhodobacterales</taxon>
        <taxon>Paracoccaceae</taxon>
        <taxon>Pseudoroseicyclus</taxon>
    </lineage>
</organism>
<reference evidence="10 11" key="1">
    <citation type="submission" date="2020-02" db="EMBL/GenBank/DDBJ databases">
        <title>Pseudoroseicyclus tamarix, sp. nov., isolated from offshore sediment of a Tamarix chinensis forest.</title>
        <authorList>
            <person name="Gai Y."/>
        </authorList>
    </citation>
    <scope>NUCLEOTIDE SEQUENCE [LARGE SCALE GENOMIC DNA]</scope>
    <source>
        <strain evidence="10 11">CLL3-39</strain>
    </source>
</reference>
<keyword evidence="6 7" id="KW-0804">Transcription</keyword>
<dbReference type="Pfam" id="PF02381">
    <property type="entry name" value="MraZ"/>
    <property type="match status" value="1"/>
</dbReference>
<evidence type="ECO:0000313" key="10">
    <source>
        <dbReference type="EMBL" id="NDV00357.1"/>
    </source>
</evidence>
<dbReference type="PANTHER" id="PTHR34701">
    <property type="entry name" value="TRANSCRIPTIONAL REGULATOR MRAZ"/>
    <property type="match status" value="1"/>
</dbReference>
<sequence>MSSFTGEHDQRIDGKGRVSIPMPFRGALGQQDPEWTAGQPTRFYLQYSDDLKGYLRGWDVRSIERRQRQYQRWDPGPKKKLAIRYFFRQISLIVLDKDGRMVLPQKQRERLGVEGDDELKFLGYGDYFEIWRAEVADEGDDHDALLAQLGPDFDPQELADLPPDDDFEPE</sequence>
<dbReference type="GO" id="GO:0009295">
    <property type="term" value="C:nucleoid"/>
    <property type="evidence" value="ECO:0007669"/>
    <property type="project" value="UniProtKB-SubCell"/>
</dbReference>
<keyword evidence="11" id="KW-1185">Reference proteome</keyword>
<gene>
    <name evidence="7" type="primary">mraZ</name>
    <name evidence="10" type="ORF">GZA08_05150</name>
</gene>
<keyword evidence="2 7" id="KW-0963">Cytoplasm</keyword>
<evidence type="ECO:0000313" key="11">
    <source>
        <dbReference type="Proteomes" id="UP000474757"/>
    </source>
</evidence>
<accession>A0A6B2JNT6</accession>
<keyword evidence="10" id="KW-0132">Cell division</keyword>
<keyword evidence="4 7" id="KW-0805">Transcription regulation</keyword>
<comment type="caution">
    <text evidence="10">The sequence shown here is derived from an EMBL/GenBank/DDBJ whole genome shotgun (WGS) entry which is preliminary data.</text>
</comment>
<protein>
    <recommendedName>
        <fullName evidence="1 7">Transcriptional regulator MraZ</fullName>
    </recommendedName>
</protein>
<dbReference type="CDD" id="cd16320">
    <property type="entry name" value="MraZ_N"/>
    <property type="match status" value="1"/>
</dbReference>
<feature type="region of interest" description="Disordered" evidence="8">
    <location>
        <begin position="145"/>
        <end position="170"/>
    </location>
</feature>
<name>A0A6B2JNT6_9RHOB</name>
<evidence type="ECO:0000256" key="4">
    <source>
        <dbReference type="ARBA" id="ARBA00023015"/>
    </source>
</evidence>
<dbReference type="InterPro" id="IPR007159">
    <property type="entry name" value="SpoVT-AbrB_dom"/>
</dbReference>
<dbReference type="GO" id="GO:0003700">
    <property type="term" value="F:DNA-binding transcription factor activity"/>
    <property type="evidence" value="ECO:0007669"/>
    <property type="project" value="UniProtKB-UniRule"/>
</dbReference>
<dbReference type="HAMAP" id="MF_01008">
    <property type="entry name" value="MraZ"/>
    <property type="match status" value="1"/>
</dbReference>
<evidence type="ECO:0000256" key="8">
    <source>
        <dbReference type="SAM" id="MobiDB-lite"/>
    </source>
</evidence>
<dbReference type="GO" id="GO:0005737">
    <property type="term" value="C:cytoplasm"/>
    <property type="evidence" value="ECO:0007669"/>
    <property type="project" value="UniProtKB-UniRule"/>
</dbReference>
<dbReference type="AlphaFoldDB" id="A0A6B2JNT6"/>
<dbReference type="EMBL" id="JAAGAB010000001">
    <property type="protein sequence ID" value="NDV00357.1"/>
    <property type="molecule type" value="Genomic_DNA"/>
</dbReference>
<dbReference type="InterPro" id="IPR037914">
    <property type="entry name" value="SpoVT-AbrB_sf"/>
</dbReference>
<evidence type="ECO:0000256" key="2">
    <source>
        <dbReference type="ARBA" id="ARBA00022490"/>
    </source>
</evidence>
<dbReference type="CDD" id="cd16321">
    <property type="entry name" value="MraZ_C"/>
    <property type="match status" value="1"/>
</dbReference>
<keyword evidence="3" id="KW-0677">Repeat</keyword>
<dbReference type="GO" id="GO:2000143">
    <property type="term" value="P:negative regulation of DNA-templated transcription initiation"/>
    <property type="evidence" value="ECO:0007669"/>
    <property type="project" value="TreeGrafter"/>
</dbReference>
<evidence type="ECO:0000256" key="3">
    <source>
        <dbReference type="ARBA" id="ARBA00022737"/>
    </source>
</evidence>